<keyword evidence="1" id="KW-0472">Membrane</keyword>
<evidence type="ECO:0000313" key="3">
    <source>
        <dbReference type="Proteomes" id="UP000006053"/>
    </source>
</evidence>
<accession>I4A9X9</accession>
<reference evidence="3" key="1">
    <citation type="submission" date="2012-06" db="EMBL/GenBank/DDBJ databases">
        <title>Complete sequence of Desulfitobacterium dehalogenans ATCC 51507.</title>
        <authorList>
            <person name="Lucas S."/>
            <person name="Han J."/>
            <person name="Lapidus A."/>
            <person name="Cheng J.-F."/>
            <person name="Goodwin L."/>
            <person name="Pitluck S."/>
            <person name="Peters L."/>
            <person name="Ovchinnikova G."/>
            <person name="Teshima H."/>
            <person name="Detter J.C."/>
            <person name="Han C."/>
            <person name="Tapia R."/>
            <person name="Land M."/>
            <person name="Hauser L."/>
            <person name="Kyrpides N."/>
            <person name="Ivanova N."/>
            <person name="Pagani I."/>
            <person name="Kruse T."/>
            <person name="de Vos W.M."/>
            <person name="Smidt H."/>
            <person name="Woyke T."/>
        </authorList>
    </citation>
    <scope>NUCLEOTIDE SEQUENCE [LARGE SCALE GENOMIC DNA]</scope>
    <source>
        <strain evidence="3">ATCC 51507 / DSM 9161 / JW/IU-DC1</strain>
    </source>
</reference>
<dbReference type="AlphaFoldDB" id="I4A9X9"/>
<keyword evidence="1" id="KW-0812">Transmembrane</keyword>
<dbReference type="KEGG" id="ddh:Desde_2429"/>
<evidence type="ECO:0000256" key="1">
    <source>
        <dbReference type="SAM" id="Phobius"/>
    </source>
</evidence>
<proteinExistence type="predicted"/>
<dbReference type="RefSeq" id="WP_014794248.1">
    <property type="nucleotide sequence ID" value="NC_018017.1"/>
</dbReference>
<dbReference type="HOGENOM" id="CLU_211423_0_0_9"/>
<dbReference type="EMBL" id="CP003348">
    <property type="protein sequence ID" value="AFM00764.1"/>
    <property type="molecule type" value="Genomic_DNA"/>
</dbReference>
<reference evidence="2 3" key="2">
    <citation type="journal article" date="2015" name="J. Bacteriol.">
        <title>Genomic, proteomic, and biochemical analysis of the organohalide respiratory pathway in Desulfitobacterium dehalogenans.</title>
        <authorList>
            <person name="Kruse T."/>
            <person name="van de Pas B.A."/>
            <person name="Atteia A."/>
            <person name="Krab K."/>
            <person name="Hagen W.R."/>
            <person name="Goodwin L."/>
            <person name="Chain P."/>
            <person name="Boeren S."/>
            <person name="Maphosa F."/>
            <person name="Schraa G."/>
            <person name="de Vos W.M."/>
            <person name="van der Oost J."/>
            <person name="Smidt H."/>
            <person name="Stams A.J."/>
        </authorList>
    </citation>
    <scope>NUCLEOTIDE SEQUENCE [LARGE SCALE GENOMIC DNA]</scope>
    <source>
        <strain evidence="3">ATCC 51507 / DSM 9161 / JW/IU-DC1</strain>
    </source>
</reference>
<sequence length="49" mass="4734">MYGMGYGGMGGACCPQPVAPVCGGGFGSFIGVGIIAIAILILIALGVIF</sequence>
<gene>
    <name evidence="2" type="ordered locus">Desde_2429</name>
</gene>
<protein>
    <submittedName>
        <fullName evidence="2">Uncharacterized protein</fullName>
    </submittedName>
</protein>
<feature type="transmembrane region" description="Helical" evidence="1">
    <location>
        <begin position="26"/>
        <end position="48"/>
    </location>
</feature>
<keyword evidence="3" id="KW-1185">Reference proteome</keyword>
<evidence type="ECO:0000313" key="2">
    <source>
        <dbReference type="EMBL" id="AFM00764.1"/>
    </source>
</evidence>
<dbReference type="Proteomes" id="UP000006053">
    <property type="component" value="Chromosome"/>
</dbReference>
<organism evidence="2 3">
    <name type="scientific">Desulfitobacterium dehalogenans (strain ATCC 51507 / DSM 9161 / JW/IU-DC1)</name>
    <dbReference type="NCBI Taxonomy" id="756499"/>
    <lineage>
        <taxon>Bacteria</taxon>
        <taxon>Bacillati</taxon>
        <taxon>Bacillota</taxon>
        <taxon>Clostridia</taxon>
        <taxon>Eubacteriales</taxon>
        <taxon>Desulfitobacteriaceae</taxon>
        <taxon>Desulfitobacterium</taxon>
    </lineage>
</organism>
<name>I4A9X9_DESDJ</name>
<keyword evidence="1" id="KW-1133">Transmembrane helix</keyword>